<feature type="signal peptide" evidence="1">
    <location>
        <begin position="1"/>
        <end position="26"/>
    </location>
</feature>
<gene>
    <name evidence="2" type="ORF">K469DRAFT_687132</name>
</gene>
<proteinExistence type="predicted"/>
<evidence type="ECO:0000313" key="2">
    <source>
        <dbReference type="EMBL" id="KAF2174615.1"/>
    </source>
</evidence>
<dbReference type="OrthoDB" id="5383967at2759"/>
<protein>
    <submittedName>
        <fullName evidence="2">Uncharacterized protein</fullName>
    </submittedName>
</protein>
<accession>A0A6A6D6D8</accession>
<evidence type="ECO:0000313" key="3">
    <source>
        <dbReference type="Proteomes" id="UP000800200"/>
    </source>
</evidence>
<keyword evidence="1" id="KW-0732">Signal</keyword>
<reference evidence="2" key="1">
    <citation type="journal article" date="2020" name="Stud. Mycol.">
        <title>101 Dothideomycetes genomes: a test case for predicting lifestyles and emergence of pathogens.</title>
        <authorList>
            <person name="Haridas S."/>
            <person name="Albert R."/>
            <person name="Binder M."/>
            <person name="Bloem J."/>
            <person name="Labutti K."/>
            <person name="Salamov A."/>
            <person name="Andreopoulos B."/>
            <person name="Baker S."/>
            <person name="Barry K."/>
            <person name="Bills G."/>
            <person name="Bluhm B."/>
            <person name="Cannon C."/>
            <person name="Castanera R."/>
            <person name="Culley D."/>
            <person name="Daum C."/>
            <person name="Ezra D."/>
            <person name="Gonzalez J."/>
            <person name="Henrissat B."/>
            <person name="Kuo A."/>
            <person name="Liang C."/>
            <person name="Lipzen A."/>
            <person name="Lutzoni F."/>
            <person name="Magnuson J."/>
            <person name="Mondo S."/>
            <person name="Nolan M."/>
            <person name="Ohm R."/>
            <person name="Pangilinan J."/>
            <person name="Park H.-J."/>
            <person name="Ramirez L."/>
            <person name="Alfaro M."/>
            <person name="Sun H."/>
            <person name="Tritt A."/>
            <person name="Yoshinaga Y."/>
            <person name="Zwiers L.-H."/>
            <person name="Turgeon B."/>
            <person name="Goodwin S."/>
            <person name="Spatafora J."/>
            <person name="Crous P."/>
            <person name="Grigoriev I."/>
        </authorList>
    </citation>
    <scope>NUCLEOTIDE SEQUENCE</scope>
    <source>
        <strain evidence="2">CBS 207.26</strain>
    </source>
</reference>
<organism evidence="2 3">
    <name type="scientific">Zopfia rhizophila CBS 207.26</name>
    <dbReference type="NCBI Taxonomy" id="1314779"/>
    <lineage>
        <taxon>Eukaryota</taxon>
        <taxon>Fungi</taxon>
        <taxon>Dikarya</taxon>
        <taxon>Ascomycota</taxon>
        <taxon>Pezizomycotina</taxon>
        <taxon>Dothideomycetes</taxon>
        <taxon>Dothideomycetes incertae sedis</taxon>
        <taxon>Zopfiaceae</taxon>
        <taxon>Zopfia</taxon>
    </lineage>
</organism>
<evidence type="ECO:0000256" key="1">
    <source>
        <dbReference type="SAM" id="SignalP"/>
    </source>
</evidence>
<dbReference type="EMBL" id="ML994810">
    <property type="protein sequence ID" value="KAF2174615.1"/>
    <property type="molecule type" value="Genomic_DNA"/>
</dbReference>
<name>A0A6A6D6D8_9PEZI</name>
<dbReference type="AlphaFoldDB" id="A0A6A6D6D8"/>
<sequence length="508" mass="57226">MQPLARISCWKLLGFYLFLIASLAWPDPYQLQPDSVVASSVEEVFDDPVHEWLRGRDALCGDSSWEPTIANWLDAGVDDELLKWWNGTKDTRGATMFVDLISTSFGDMSRGQQCGIGKSNCFVPDCQPFKDNSGPRSVYFVRYSIVQMHTLFNNRYDAANTAESDFTAVREEITDDFFHWDVDVDLKAAQPWITAGVSTVFEFIPYARLVKYASETVKMASPRLLDSAQAFAVAGTSLIGESGTEKIEKQMGTIKELGVLIKEATQDIRDGLDKWSAGLFSGDPDATGNTIDYLRGGRFTLPFMSASEMSDYMFRLRVAWLLDKQWHKSAKDHSKKFVMCANATDVPCDDDSRYSDGNRTCCLYQITGKAEYENATELVKLRGGTYNFNISDITASSLRTYLNKGFNFDERNVTELVMNSLSVNDTQYFAQGLSAEGVFTIPVCDVGSQAWWVAKWTDKPPMLPCCCGIGCGETLHFFNASDMFQWREYEDQKFKDKLDERCVRYGAN</sequence>
<keyword evidence="3" id="KW-1185">Reference proteome</keyword>
<dbReference type="Proteomes" id="UP000800200">
    <property type="component" value="Unassembled WGS sequence"/>
</dbReference>
<feature type="chain" id="PRO_5025630402" evidence="1">
    <location>
        <begin position="27"/>
        <end position="508"/>
    </location>
</feature>